<reference evidence="3 4" key="1">
    <citation type="submission" date="2015-09" db="EMBL/GenBank/DDBJ databases">
        <title>Draft genome of the scarab beetle Oryctes borbonicus.</title>
        <authorList>
            <person name="Meyer J.M."/>
            <person name="Markov G.V."/>
            <person name="Baskaran P."/>
            <person name="Herrmann M."/>
            <person name="Sommer R.J."/>
            <person name="Roedelsperger C."/>
        </authorList>
    </citation>
    <scope>NUCLEOTIDE SEQUENCE [LARGE SCALE GENOMIC DNA]</scope>
    <source>
        <strain evidence="3">OB123</strain>
        <tissue evidence="3">Whole animal</tissue>
    </source>
</reference>
<dbReference type="SMART" id="SM01303">
    <property type="entry name" value="RasGEF_N_2"/>
    <property type="match status" value="1"/>
</dbReference>
<organism evidence="3 4">
    <name type="scientific">Oryctes borbonicus</name>
    <dbReference type="NCBI Taxonomy" id="1629725"/>
    <lineage>
        <taxon>Eukaryota</taxon>
        <taxon>Metazoa</taxon>
        <taxon>Ecdysozoa</taxon>
        <taxon>Arthropoda</taxon>
        <taxon>Hexapoda</taxon>
        <taxon>Insecta</taxon>
        <taxon>Pterygota</taxon>
        <taxon>Neoptera</taxon>
        <taxon>Endopterygota</taxon>
        <taxon>Coleoptera</taxon>
        <taxon>Polyphaga</taxon>
        <taxon>Scarabaeiformia</taxon>
        <taxon>Scarabaeidae</taxon>
        <taxon>Dynastinae</taxon>
        <taxon>Oryctes</taxon>
    </lineage>
</organism>
<evidence type="ECO:0000259" key="2">
    <source>
        <dbReference type="SMART" id="SM01310"/>
    </source>
</evidence>
<name>A0A0T6B3L8_9SCAR</name>
<dbReference type="InterPro" id="IPR029452">
    <property type="entry name" value="RICTOR_V"/>
</dbReference>
<dbReference type="Pfam" id="PF14668">
    <property type="entry name" value="RICTOR_V"/>
    <property type="match status" value="1"/>
</dbReference>
<gene>
    <name evidence="3" type="ORF">AMK59_5583</name>
</gene>
<dbReference type="Proteomes" id="UP000051574">
    <property type="component" value="Unassembled WGS sequence"/>
</dbReference>
<evidence type="ECO:0000256" key="1">
    <source>
        <dbReference type="SAM" id="MobiDB-lite"/>
    </source>
</evidence>
<feature type="non-terminal residue" evidence="3">
    <location>
        <position position="352"/>
    </location>
</feature>
<dbReference type="OrthoDB" id="271111at2759"/>
<dbReference type="AlphaFoldDB" id="A0A0T6B3L8"/>
<dbReference type="PANTHER" id="PTHR13298">
    <property type="entry name" value="CYTOSOLIC REGULATOR PIANISSIMO"/>
    <property type="match status" value="1"/>
</dbReference>
<keyword evidence="4" id="KW-1185">Reference proteome</keyword>
<feature type="region of interest" description="Disordered" evidence="1">
    <location>
        <begin position="297"/>
        <end position="352"/>
    </location>
</feature>
<sequence length="352" mass="39849">YLSALATLHEACEIPACLENLVKLNPDLLHLGEKGIFLLIRFLSIPSGFVLLEKNGFVINEIVRWDRGLNFRYVRIVEGEISDALTLHQRGEDGRYDKRSSSSRSTTRKEIFLPPHIYGQLSKHEEGFQMLLDHGSIDRFLQHLDSGLCDTEEDILNMKSSLWALGHLGSSSMGSDLLSTRNALATMVHLAENCEVYSIRATAFYSLGLVASTKNGADSLFKLHWVCTRHDRHDRWPIIEEENWEEEGILEHTLNPTISSDSERSSDRFFVCIDETDSSVTTEDDILFMGDPEFLPDHKKSSTLPNNQSSSQGCHKRSLSESKTYELIGGHEHRSKDKLTADLPHRHRENSG</sequence>
<protein>
    <recommendedName>
        <fullName evidence="2">Rapamycin-insensitive companion of mTOR domain-containing protein</fullName>
    </recommendedName>
</protein>
<feature type="compositionally biased region" description="Polar residues" evidence="1">
    <location>
        <begin position="302"/>
        <end position="313"/>
    </location>
</feature>
<dbReference type="InterPro" id="IPR029453">
    <property type="entry name" value="Rictor_IV"/>
</dbReference>
<comment type="caution">
    <text evidence="3">The sequence shown here is derived from an EMBL/GenBank/DDBJ whole genome shotgun (WGS) entry which is preliminary data.</text>
</comment>
<feature type="compositionally biased region" description="Basic and acidic residues" evidence="1">
    <location>
        <begin position="318"/>
        <end position="352"/>
    </location>
</feature>
<accession>A0A0T6B3L8</accession>
<dbReference type="GO" id="GO:0051897">
    <property type="term" value="P:positive regulation of phosphatidylinositol 3-kinase/protein kinase B signal transduction"/>
    <property type="evidence" value="ECO:0007669"/>
    <property type="project" value="TreeGrafter"/>
</dbReference>
<feature type="domain" description="Rapamycin-insensitive companion of mTOR" evidence="2">
    <location>
        <begin position="155"/>
        <end position="227"/>
    </location>
</feature>
<dbReference type="GO" id="GO:0031932">
    <property type="term" value="C:TORC2 complex"/>
    <property type="evidence" value="ECO:0007669"/>
    <property type="project" value="InterPro"/>
</dbReference>
<dbReference type="InterPro" id="IPR016024">
    <property type="entry name" value="ARM-type_fold"/>
</dbReference>
<dbReference type="EMBL" id="LJIG01016007">
    <property type="protein sequence ID" value="KRT81894.1"/>
    <property type="molecule type" value="Genomic_DNA"/>
</dbReference>
<proteinExistence type="predicted"/>
<dbReference type="PANTHER" id="PTHR13298:SF11">
    <property type="entry name" value="RAPAMYCIN-INSENSITIVE COMPANION OF MTOR"/>
    <property type="match status" value="1"/>
</dbReference>
<evidence type="ECO:0000313" key="4">
    <source>
        <dbReference type="Proteomes" id="UP000051574"/>
    </source>
</evidence>
<dbReference type="GO" id="GO:0043539">
    <property type="term" value="F:protein serine/threonine kinase activator activity"/>
    <property type="evidence" value="ECO:0007669"/>
    <property type="project" value="TreeGrafter"/>
</dbReference>
<dbReference type="GO" id="GO:0038203">
    <property type="term" value="P:TORC2 signaling"/>
    <property type="evidence" value="ECO:0007669"/>
    <property type="project" value="TreeGrafter"/>
</dbReference>
<dbReference type="InterPro" id="IPR028268">
    <property type="entry name" value="Pianissimo_fam"/>
</dbReference>
<evidence type="ECO:0000313" key="3">
    <source>
        <dbReference type="EMBL" id="KRT81894.1"/>
    </source>
</evidence>
<dbReference type="Pfam" id="PF14663">
    <property type="entry name" value="RasGEF_N_2"/>
    <property type="match status" value="1"/>
</dbReference>
<dbReference type="SMART" id="SM01310">
    <property type="entry name" value="RICTOR_V"/>
    <property type="match status" value="1"/>
</dbReference>
<dbReference type="SUPFAM" id="SSF48371">
    <property type="entry name" value="ARM repeat"/>
    <property type="match status" value="1"/>
</dbReference>
<feature type="non-terminal residue" evidence="3">
    <location>
        <position position="1"/>
    </location>
</feature>